<dbReference type="OrthoDB" id="849927at2759"/>
<gene>
    <name evidence="3" type="ORF">JCGZ_20857</name>
</gene>
<dbReference type="Proteomes" id="UP000027138">
    <property type="component" value="Unassembled WGS sequence"/>
</dbReference>
<dbReference type="Pfam" id="PF14365">
    <property type="entry name" value="Neprosin_AP"/>
    <property type="match status" value="1"/>
</dbReference>
<dbReference type="STRING" id="180498.A0A067L613"/>
<feature type="chain" id="PRO_5001644338" description="Neprosin PEP catalytic domain-containing protein" evidence="1">
    <location>
        <begin position="33"/>
        <end position="383"/>
    </location>
</feature>
<dbReference type="EMBL" id="KK914257">
    <property type="protein sequence ID" value="KDP43847.1"/>
    <property type="molecule type" value="Genomic_DNA"/>
</dbReference>
<keyword evidence="1" id="KW-0732">Signal</keyword>
<proteinExistence type="predicted"/>
<dbReference type="Pfam" id="PF03080">
    <property type="entry name" value="Neprosin"/>
    <property type="match status" value="1"/>
</dbReference>
<evidence type="ECO:0000313" key="3">
    <source>
        <dbReference type="EMBL" id="KDP43847.1"/>
    </source>
</evidence>
<name>A0A067L613_JATCU</name>
<dbReference type="InterPro" id="IPR025521">
    <property type="entry name" value="Neprosin_propep"/>
</dbReference>
<dbReference type="KEGG" id="jcu:105628390"/>
<dbReference type="InterPro" id="IPR053168">
    <property type="entry name" value="Glutamic_endopeptidase"/>
</dbReference>
<accession>A0A067L613</accession>
<sequence length="383" mass="43198">MVTKNPWSNLSSWVFFLICSFSYMLSPELVNGRNVSDLIKHKKEHIIEVEDGDIIECVDIYKQPAFTHPLLKYHKIQMRPSSNPSGIIRRNNTIPFQHWNMKGKCPKGTIPIVRTQAFNHKKASPILPNTSLAFTSSHEYAQVSARGGEYFGAHATFGLWNPRTNAGEFSIAQVWLVAGPEDDMNTIEAGWQAKDGEKESRLFTYWTRDNYQHTGCYNLECPGFVQTSHRFGVGSAMKPVSVYGDKGKQYEIDIDIHKDTKSGNWWLQVQGENMGYWPSTIFTSLAKSSTLINWGGEIVNLRSNGHHTNTQMGSGHFPNEGFSKACRIRNLRYVDGLGVSRDADELITYVTNPSCYDLHIESKRNDFGVNLYFGGPGNSPQCP</sequence>
<dbReference type="AlphaFoldDB" id="A0A067L613"/>
<feature type="domain" description="Neprosin PEP catalytic" evidence="2">
    <location>
        <begin position="132"/>
        <end position="383"/>
    </location>
</feature>
<dbReference type="PANTHER" id="PTHR31589:SF221">
    <property type="entry name" value="LIGASE, PUTATIVE (DUF239)-RELATED"/>
    <property type="match status" value="1"/>
</dbReference>
<evidence type="ECO:0000256" key="1">
    <source>
        <dbReference type="SAM" id="SignalP"/>
    </source>
</evidence>
<dbReference type="InterPro" id="IPR004314">
    <property type="entry name" value="Neprosin"/>
</dbReference>
<keyword evidence="4" id="KW-1185">Reference proteome</keyword>
<feature type="signal peptide" evidence="1">
    <location>
        <begin position="1"/>
        <end position="32"/>
    </location>
</feature>
<protein>
    <recommendedName>
        <fullName evidence="2">Neprosin PEP catalytic domain-containing protein</fullName>
    </recommendedName>
</protein>
<evidence type="ECO:0000313" key="4">
    <source>
        <dbReference type="Proteomes" id="UP000027138"/>
    </source>
</evidence>
<reference evidence="3 4" key="1">
    <citation type="journal article" date="2014" name="PLoS ONE">
        <title>Global Analysis of Gene Expression Profiles in Physic Nut (Jatropha curcas L.) Seedlings Exposed to Salt Stress.</title>
        <authorList>
            <person name="Zhang L."/>
            <person name="Zhang C."/>
            <person name="Wu P."/>
            <person name="Chen Y."/>
            <person name="Li M."/>
            <person name="Jiang H."/>
            <person name="Wu G."/>
        </authorList>
    </citation>
    <scope>NUCLEOTIDE SEQUENCE [LARGE SCALE GENOMIC DNA]</scope>
    <source>
        <strain evidence="4">cv. GZQX0401</strain>
        <tissue evidence="3">Young leaves</tissue>
    </source>
</reference>
<dbReference type="Gene3D" id="3.90.1320.10">
    <property type="entry name" value="Outer-capsid protein sigma 3, large lobe"/>
    <property type="match status" value="1"/>
</dbReference>
<evidence type="ECO:0000259" key="2">
    <source>
        <dbReference type="PROSITE" id="PS52045"/>
    </source>
</evidence>
<organism evidence="3 4">
    <name type="scientific">Jatropha curcas</name>
    <name type="common">Barbados nut</name>
    <dbReference type="NCBI Taxonomy" id="180498"/>
    <lineage>
        <taxon>Eukaryota</taxon>
        <taxon>Viridiplantae</taxon>
        <taxon>Streptophyta</taxon>
        <taxon>Embryophyta</taxon>
        <taxon>Tracheophyta</taxon>
        <taxon>Spermatophyta</taxon>
        <taxon>Magnoliopsida</taxon>
        <taxon>eudicotyledons</taxon>
        <taxon>Gunneridae</taxon>
        <taxon>Pentapetalae</taxon>
        <taxon>rosids</taxon>
        <taxon>fabids</taxon>
        <taxon>Malpighiales</taxon>
        <taxon>Euphorbiaceae</taxon>
        <taxon>Crotonoideae</taxon>
        <taxon>Jatropheae</taxon>
        <taxon>Jatropha</taxon>
    </lineage>
</organism>
<dbReference type="PROSITE" id="PS52045">
    <property type="entry name" value="NEPROSIN_PEP_CD"/>
    <property type="match status" value="1"/>
</dbReference>
<dbReference type="PANTHER" id="PTHR31589">
    <property type="entry name" value="PROTEIN, PUTATIVE (DUF239)-RELATED-RELATED"/>
    <property type="match status" value="1"/>
</dbReference>